<dbReference type="InterPro" id="IPR002126">
    <property type="entry name" value="Cadherin-like_dom"/>
</dbReference>
<comment type="subcellular location">
    <subcellularLocation>
        <location evidence="1">Secreted</location>
    </subcellularLocation>
</comment>
<dbReference type="InterPro" id="IPR013783">
    <property type="entry name" value="Ig-like_fold"/>
</dbReference>
<dbReference type="Gene3D" id="2.150.10.10">
    <property type="entry name" value="Serralysin-like metalloprotease, C-terminal"/>
    <property type="match status" value="4"/>
</dbReference>
<dbReference type="PANTHER" id="PTHR38340">
    <property type="entry name" value="S-LAYER PROTEIN"/>
    <property type="match status" value="1"/>
</dbReference>
<evidence type="ECO:0000256" key="3">
    <source>
        <dbReference type="SAM" id="MobiDB-lite"/>
    </source>
</evidence>
<feature type="region of interest" description="Disordered" evidence="3">
    <location>
        <begin position="1"/>
        <end position="22"/>
    </location>
</feature>
<reference evidence="6" key="1">
    <citation type="journal article" date="2019" name="Int. J. Syst. Evol. Microbiol.">
        <title>The Global Catalogue of Microorganisms (GCM) 10K type strain sequencing project: providing services to taxonomists for standard genome sequencing and annotation.</title>
        <authorList>
            <consortium name="The Broad Institute Genomics Platform"/>
            <consortium name="The Broad Institute Genome Sequencing Center for Infectious Disease"/>
            <person name="Wu L."/>
            <person name="Ma J."/>
        </authorList>
    </citation>
    <scope>NUCLEOTIDE SEQUENCE [LARGE SCALE GENOMIC DNA]</scope>
    <source>
        <strain evidence="6">KCTC 62192</strain>
    </source>
</reference>
<feature type="domain" description="Cadherin" evidence="4">
    <location>
        <begin position="1057"/>
        <end position="1138"/>
    </location>
</feature>
<feature type="domain" description="Cadherin" evidence="4">
    <location>
        <begin position="1"/>
        <end position="110"/>
    </location>
</feature>
<dbReference type="PROSITE" id="PS50268">
    <property type="entry name" value="CADHERIN_2"/>
    <property type="match status" value="2"/>
</dbReference>
<dbReference type="PANTHER" id="PTHR38340:SF1">
    <property type="entry name" value="S-LAYER PROTEIN"/>
    <property type="match status" value="1"/>
</dbReference>
<evidence type="ECO:0000313" key="6">
    <source>
        <dbReference type="Proteomes" id="UP001595443"/>
    </source>
</evidence>
<dbReference type="InterPro" id="IPR018511">
    <property type="entry name" value="Hemolysin-typ_Ca-bd_CS"/>
</dbReference>
<feature type="non-terminal residue" evidence="5">
    <location>
        <position position="1"/>
    </location>
</feature>
<evidence type="ECO:0000313" key="5">
    <source>
        <dbReference type="EMBL" id="MFC2968328.1"/>
    </source>
</evidence>
<dbReference type="NCBIfam" id="NF012211">
    <property type="entry name" value="tand_rpt_95"/>
    <property type="match status" value="2"/>
</dbReference>
<evidence type="ECO:0000256" key="2">
    <source>
        <dbReference type="ARBA" id="ARBA00022525"/>
    </source>
</evidence>
<dbReference type="Proteomes" id="UP001595443">
    <property type="component" value="Unassembled WGS sequence"/>
</dbReference>
<keyword evidence="2" id="KW-0964">Secreted</keyword>
<gene>
    <name evidence="5" type="ORF">ACFOES_09495</name>
</gene>
<dbReference type="Pfam" id="PF00353">
    <property type="entry name" value="HemolysinCabind"/>
    <property type="match status" value="4"/>
</dbReference>
<dbReference type="RefSeq" id="WP_377833027.1">
    <property type="nucleotide sequence ID" value="NZ_JBHRSK010000005.1"/>
</dbReference>
<dbReference type="Gene3D" id="2.60.120.380">
    <property type="match status" value="2"/>
</dbReference>
<dbReference type="Gene3D" id="2.60.40.10">
    <property type="entry name" value="Immunoglobulins"/>
    <property type="match status" value="4"/>
</dbReference>
<sequence>VQTTASGAVQEDDSLSAAGQVAASDVDQGDSLSYTVHGGGAGSYGTLSVDGQGAWSYVLNNDAANVQALDSGDSVTDSFTIDVSDGNGGLTTSAVTVTVNGTDDNLAPVASDDSFAARIYATPTSYDEVETNDTLAKAMSLDGLFELSPDNSVNDSDINPHVTVNGTLSSNSDNDFYAFTVAEDGTQVVLDIDGGGHYSYKQGNFTLHGADVELLLENAKGQLVGVSYDAGKGHSDSGSTAGTSGYFNPDYSHYTNYTIDPYLVATLNKGTYYVRIDGQVGTNNAYTLHISQSDVSTAFDHYVDEDHATVFAASELLSNDSDPDGGTLSIQSLQTSDSSAASTTSITSAEGAIVTLNADGSLVYDPTASAGLNALAAGQVGSDSFWYTVSDGQGGTSSAEVTLSVWGINDAATITGTSAAAVTEDVGVVAGALTTSGSLMVSDPDAGEAQFQAQAGVGGDNGYGRFTLTEDGSWSYVADNSQTAIQELLTGQQLTDSFTATSVDGSATQVVTVTINGTDDTAVIGGTASGAVTEDSAVTAEGMIETGGTLVISDADTGQAQFQAQTDVAGNYGSFSLTPDGNWTYSADNALAAIQALTTGQHLSESFAALSYDGSASQMVVVTIEGTDDAAQIGGTATGAVTEDSAVTKGDLTASGVLTITDPDAGQASFQAQPDVAGDHGYGSFSLGANGQWSYAADNSQAAIQTLAEGEQATDSFTAVSADGSATQQVTVTLTGANDAPVAEADYLGVRHLETPTIYREGDLTSSGNQSRATAVSLDGFFKLSHDDEVTNSDSDAHVSVKGSLPNNHTDDFYAFTVTRDGTQVVLDIDHGGYYDNKLNGMDTELALMASDGTVIAKNDDEKTGDPGSITTNYGKYDPYITHTLAAGTYYVRVDATTIGNNKNYQLNVSTSDVAAAATSQVDADASLVLSAHELTANDSDIDSDALTLAAVTGSTLSGGHETWLSAAGATLTLDTATDTLTYDPSGVAAHVALAEGQVAIDSFSYAISDGHGGTATAMAQIAVGGVNDAPTLDAGTLSDGADNTTATLDVSTLGHDVDSDDSGTTLSYALVGDPTNGGSATISGSTLSFDPGSDFLHLAEGETAQTVFTLQATDAHGATVTSTLTVTVDGANQGPVFAPDAAVAAEAATDTALAETRLTGAAVGEFDGIVQNVVATQTLAEGGAIHLSLPSDVSTVFADPEGDALQGYELLHSYKLNASGGLVDLDTNTSLTHPDFSLDSSGTITATTDGTQQGYYLLEFGTSDSHGAASSDSVYAFLNVQNVVDNVNSNGFAGTLYDDIVSGGRGGDVIHGGNGYDTLIGNAGNDVIHGDAGNDLLAGGDDGDALYGDAGADTLNGDKGADTLHGGDGNDVLDGGKGSNMLNGDAGDDIFHTGAGTDTINGGDGTDVLDMSSSVTNWNIALSTGSTANGDYVAGQVRFGGDRYATLDSIENVTGGSGAEHITGNEADNVIAGNAGNDVIDGGAGKDILSDGAGNDTVIGGDGNDILYATEGTNQLTGGSTSAGGLIGEADLFVFGSGQTQSVVTDFDVGADHLYLLDHLDVTGVQDWGSPPPGGTLAGTYINLSNDETIILEDVHLGSGADWHSLFSDDLAI</sequence>
<comment type="caution">
    <text evidence="5">The sequence shown here is derived from an EMBL/GenBank/DDBJ whole genome shotgun (WGS) entry which is preliminary data.</text>
</comment>
<organism evidence="5 6">
    <name type="scientific">Acidimangrovimonas pyrenivorans</name>
    <dbReference type="NCBI Taxonomy" id="2030798"/>
    <lineage>
        <taxon>Bacteria</taxon>
        <taxon>Pseudomonadati</taxon>
        <taxon>Pseudomonadota</taxon>
        <taxon>Alphaproteobacteria</taxon>
        <taxon>Rhodobacterales</taxon>
        <taxon>Paracoccaceae</taxon>
        <taxon>Acidimangrovimonas</taxon>
    </lineage>
</organism>
<dbReference type="Pfam" id="PF17803">
    <property type="entry name" value="Cadherin_4"/>
    <property type="match status" value="2"/>
</dbReference>
<protein>
    <submittedName>
        <fullName evidence="5">VCBS domain-containing protein</fullName>
    </submittedName>
</protein>
<proteinExistence type="predicted"/>
<dbReference type="InterPro" id="IPR011049">
    <property type="entry name" value="Serralysin-like_metalloprot_C"/>
</dbReference>
<dbReference type="InterPro" id="IPR050557">
    <property type="entry name" value="RTX_toxin/Mannuronan_C5-epim"/>
</dbReference>
<dbReference type="EMBL" id="JBHRSK010000005">
    <property type="protein sequence ID" value="MFC2968328.1"/>
    <property type="molecule type" value="Genomic_DNA"/>
</dbReference>
<keyword evidence="6" id="KW-1185">Reference proteome</keyword>
<dbReference type="NCBIfam" id="TIGR01965">
    <property type="entry name" value="VCBS_repeat"/>
    <property type="match status" value="6"/>
</dbReference>
<name>A0ABV7AH75_9RHOB</name>
<dbReference type="InterPro" id="IPR001343">
    <property type="entry name" value="Hemolysn_Ca-bd"/>
</dbReference>
<evidence type="ECO:0000256" key="1">
    <source>
        <dbReference type="ARBA" id="ARBA00004613"/>
    </source>
</evidence>
<dbReference type="SUPFAM" id="SSF51120">
    <property type="entry name" value="beta-Roll"/>
    <property type="match status" value="3"/>
</dbReference>
<dbReference type="InterPro" id="IPR010221">
    <property type="entry name" value="VCBS_dom"/>
</dbReference>
<dbReference type="PROSITE" id="PS00330">
    <property type="entry name" value="HEMOLYSIN_CALCIUM"/>
    <property type="match status" value="1"/>
</dbReference>
<dbReference type="InterPro" id="IPR040853">
    <property type="entry name" value="RapA2_cadherin-like"/>
</dbReference>
<dbReference type="PRINTS" id="PR00313">
    <property type="entry name" value="CABNDNGRPT"/>
</dbReference>
<dbReference type="Pfam" id="PF17963">
    <property type="entry name" value="Big_9"/>
    <property type="match status" value="4"/>
</dbReference>
<evidence type="ECO:0000259" key="4">
    <source>
        <dbReference type="PROSITE" id="PS50268"/>
    </source>
</evidence>
<accession>A0ABV7AH75</accession>